<dbReference type="InterPro" id="IPR028081">
    <property type="entry name" value="Leu-bd"/>
</dbReference>
<dbReference type="PANTHER" id="PTHR47235">
    <property type="entry name" value="BLR6548 PROTEIN"/>
    <property type="match status" value="1"/>
</dbReference>
<sequence>MGFRLCGWWLVTLFCCGAGRPMGLTAHEQAGRKIYLEGQSPTGREISAEIGMGARLPGSAVPCANCHGEEGLGQSEGGLRPPEITWSQLTKPYGHLHPNGRKHASFSDKSVARAVTEGVDPDGNRLDPAMPRYSMSAEDMASLLAYLQHLEEQGDPGLTESEIRLGVVLPTRGRLGEMGRAMAGLLSAYCDALNASGGIHGRRLELVLAEYDSDLGTGLSSARELLARGSVFALLSGLVPGAERELAVLAEQERVPLIGPLTPWTWEGGPPGRQVFYTLSGVGAQVQVLAEYAARALHTHGPRVAIIHPAQESLAEAARVARGRFRAHGWERVEVLRYERGRFDPEVATRLKQSGTRLVLFLGNEEELAGLMGKARALGWAPYLLLSGSLSARAAMEAPAFLDGHLFLAYSSLPSDERPDAVASFNRLRAGVHASERHRLPQVSAYTAAAVLTEALRRTGRQLSRARLLGHMESLYAFETGLMPPVSYGPDRHVGARGAYVVTVELTTRTFRPLGGWRALRP</sequence>
<evidence type="ECO:0000256" key="2">
    <source>
        <dbReference type="ARBA" id="ARBA00022617"/>
    </source>
</evidence>
<evidence type="ECO:0000256" key="6">
    <source>
        <dbReference type="PROSITE-ProRule" id="PRU00433"/>
    </source>
</evidence>
<comment type="similarity">
    <text evidence="1">Belongs to the leucine-binding protein family.</text>
</comment>
<dbReference type="SUPFAM" id="SSF46626">
    <property type="entry name" value="Cytochrome c"/>
    <property type="match status" value="1"/>
</dbReference>
<proteinExistence type="inferred from homology"/>
<evidence type="ECO:0000259" key="7">
    <source>
        <dbReference type="PROSITE" id="PS51007"/>
    </source>
</evidence>
<evidence type="ECO:0000256" key="3">
    <source>
        <dbReference type="ARBA" id="ARBA00022723"/>
    </source>
</evidence>
<dbReference type="KEGG" id="cfus:CYFUS_007172"/>
<evidence type="ECO:0000256" key="4">
    <source>
        <dbReference type="ARBA" id="ARBA00022729"/>
    </source>
</evidence>
<dbReference type="AlphaFoldDB" id="A0A250JDY5"/>
<gene>
    <name evidence="8" type="ORF">CYFUS_007172</name>
</gene>
<evidence type="ECO:0000313" key="8">
    <source>
        <dbReference type="EMBL" id="ATB41702.1"/>
    </source>
</evidence>
<dbReference type="GO" id="GO:0046872">
    <property type="term" value="F:metal ion binding"/>
    <property type="evidence" value="ECO:0007669"/>
    <property type="project" value="UniProtKB-KW"/>
</dbReference>
<dbReference type="Pfam" id="PF00034">
    <property type="entry name" value="Cytochrom_C"/>
    <property type="match status" value="1"/>
</dbReference>
<dbReference type="GO" id="GO:0020037">
    <property type="term" value="F:heme binding"/>
    <property type="evidence" value="ECO:0007669"/>
    <property type="project" value="InterPro"/>
</dbReference>
<keyword evidence="5 6" id="KW-0408">Iron</keyword>
<dbReference type="SUPFAM" id="SSF53822">
    <property type="entry name" value="Periplasmic binding protein-like I"/>
    <property type="match status" value="1"/>
</dbReference>
<dbReference type="Pfam" id="PF13458">
    <property type="entry name" value="Peripla_BP_6"/>
    <property type="match status" value="1"/>
</dbReference>
<accession>A0A250JDY5</accession>
<dbReference type="PANTHER" id="PTHR47235:SF1">
    <property type="entry name" value="BLR6548 PROTEIN"/>
    <property type="match status" value="1"/>
</dbReference>
<dbReference type="RefSeq" id="WP_095989378.1">
    <property type="nucleotide sequence ID" value="NZ_CP022098.1"/>
</dbReference>
<name>A0A250JDY5_9BACT</name>
<dbReference type="InterPro" id="IPR009056">
    <property type="entry name" value="Cyt_c-like_dom"/>
</dbReference>
<reference evidence="8 9" key="1">
    <citation type="submission" date="2017-06" db="EMBL/GenBank/DDBJ databases">
        <title>Sequencing and comparative analysis of myxobacterial genomes.</title>
        <authorList>
            <person name="Rupp O."/>
            <person name="Goesmann A."/>
            <person name="Sogaard-Andersen L."/>
        </authorList>
    </citation>
    <scope>NUCLEOTIDE SEQUENCE [LARGE SCALE GENOMIC DNA]</scope>
    <source>
        <strain evidence="8 9">DSM 52655</strain>
    </source>
</reference>
<dbReference type="Gene3D" id="3.40.50.2300">
    <property type="match status" value="2"/>
</dbReference>
<dbReference type="PROSITE" id="PS51007">
    <property type="entry name" value="CYTC"/>
    <property type="match status" value="1"/>
</dbReference>
<evidence type="ECO:0000313" key="9">
    <source>
        <dbReference type="Proteomes" id="UP000217257"/>
    </source>
</evidence>
<organism evidence="8 9">
    <name type="scientific">Cystobacter fuscus</name>
    <dbReference type="NCBI Taxonomy" id="43"/>
    <lineage>
        <taxon>Bacteria</taxon>
        <taxon>Pseudomonadati</taxon>
        <taxon>Myxococcota</taxon>
        <taxon>Myxococcia</taxon>
        <taxon>Myxococcales</taxon>
        <taxon>Cystobacterineae</taxon>
        <taxon>Archangiaceae</taxon>
        <taxon>Cystobacter</taxon>
    </lineage>
</organism>
<keyword evidence="2 6" id="KW-0349">Heme</keyword>
<protein>
    <recommendedName>
        <fullName evidence="7">Cytochrome c domain-containing protein</fullName>
    </recommendedName>
</protein>
<keyword evidence="3 6" id="KW-0479">Metal-binding</keyword>
<feature type="domain" description="Cytochrome c" evidence="7">
    <location>
        <begin position="38"/>
        <end position="151"/>
    </location>
</feature>
<dbReference type="Proteomes" id="UP000217257">
    <property type="component" value="Chromosome"/>
</dbReference>
<dbReference type="InterPro" id="IPR028082">
    <property type="entry name" value="Peripla_BP_I"/>
</dbReference>
<evidence type="ECO:0000256" key="1">
    <source>
        <dbReference type="ARBA" id="ARBA00010062"/>
    </source>
</evidence>
<dbReference type="EMBL" id="CP022098">
    <property type="protein sequence ID" value="ATB41702.1"/>
    <property type="molecule type" value="Genomic_DNA"/>
</dbReference>
<evidence type="ECO:0000256" key="5">
    <source>
        <dbReference type="ARBA" id="ARBA00023004"/>
    </source>
</evidence>
<dbReference type="GO" id="GO:0009055">
    <property type="term" value="F:electron transfer activity"/>
    <property type="evidence" value="ECO:0007669"/>
    <property type="project" value="InterPro"/>
</dbReference>
<keyword evidence="4" id="KW-0732">Signal</keyword>
<dbReference type="InterPro" id="IPR036909">
    <property type="entry name" value="Cyt_c-like_dom_sf"/>
</dbReference>
<dbReference type="Gene3D" id="1.10.760.10">
    <property type="entry name" value="Cytochrome c-like domain"/>
    <property type="match status" value="1"/>
</dbReference>